<accession>A0A0A9HC41</accession>
<dbReference type="EMBL" id="GBRH01164517">
    <property type="protein sequence ID" value="JAE33379.1"/>
    <property type="molecule type" value="Transcribed_RNA"/>
</dbReference>
<protein>
    <submittedName>
        <fullName evidence="1">Uncharacterized protein</fullName>
    </submittedName>
</protein>
<organism evidence="1">
    <name type="scientific">Arundo donax</name>
    <name type="common">Giant reed</name>
    <name type="synonym">Donax arundinaceus</name>
    <dbReference type="NCBI Taxonomy" id="35708"/>
    <lineage>
        <taxon>Eukaryota</taxon>
        <taxon>Viridiplantae</taxon>
        <taxon>Streptophyta</taxon>
        <taxon>Embryophyta</taxon>
        <taxon>Tracheophyta</taxon>
        <taxon>Spermatophyta</taxon>
        <taxon>Magnoliopsida</taxon>
        <taxon>Liliopsida</taxon>
        <taxon>Poales</taxon>
        <taxon>Poaceae</taxon>
        <taxon>PACMAD clade</taxon>
        <taxon>Arundinoideae</taxon>
        <taxon>Arundineae</taxon>
        <taxon>Arundo</taxon>
    </lineage>
</organism>
<reference evidence="1" key="2">
    <citation type="journal article" date="2015" name="Data Brief">
        <title>Shoot transcriptome of the giant reed, Arundo donax.</title>
        <authorList>
            <person name="Barrero R.A."/>
            <person name="Guerrero F.D."/>
            <person name="Moolhuijzen P."/>
            <person name="Goolsby J.A."/>
            <person name="Tidwell J."/>
            <person name="Bellgard S.E."/>
            <person name="Bellgard M.I."/>
        </authorList>
    </citation>
    <scope>NUCLEOTIDE SEQUENCE</scope>
    <source>
        <tissue evidence="1">Shoot tissue taken approximately 20 cm above the soil surface</tissue>
    </source>
</reference>
<dbReference type="AlphaFoldDB" id="A0A0A9HC41"/>
<sequence length="42" mass="4532">MEVWTSTSVKCNNIICKCSDTGISTSNLKLGLSSIDHLICCL</sequence>
<proteinExistence type="predicted"/>
<name>A0A0A9HC41_ARUDO</name>
<evidence type="ECO:0000313" key="1">
    <source>
        <dbReference type="EMBL" id="JAE33379.1"/>
    </source>
</evidence>
<reference evidence="1" key="1">
    <citation type="submission" date="2014-09" db="EMBL/GenBank/DDBJ databases">
        <authorList>
            <person name="Magalhaes I.L.F."/>
            <person name="Oliveira U."/>
            <person name="Santos F.R."/>
            <person name="Vidigal T.H.D.A."/>
            <person name="Brescovit A.D."/>
            <person name="Santos A.J."/>
        </authorList>
    </citation>
    <scope>NUCLEOTIDE SEQUENCE</scope>
    <source>
        <tissue evidence="1">Shoot tissue taken approximately 20 cm above the soil surface</tissue>
    </source>
</reference>